<feature type="compositionally biased region" description="Low complexity" evidence="1">
    <location>
        <begin position="344"/>
        <end position="369"/>
    </location>
</feature>
<feature type="region of interest" description="Disordered" evidence="1">
    <location>
        <begin position="1"/>
        <end position="109"/>
    </location>
</feature>
<feature type="compositionally biased region" description="Basic and acidic residues" evidence="1">
    <location>
        <begin position="44"/>
        <end position="58"/>
    </location>
</feature>
<comment type="caution">
    <text evidence="3">The sequence shown here is derived from an EMBL/GenBank/DDBJ whole genome shotgun (WGS) entry which is preliminary data.</text>
</comment>
<organism evidence="3 4">
    <name type="scientific">Bifidobacterium longum subsp. longum</name>
    <dbReference type="NCBI Taxonomy" id="1679"/>
    <lineage>
        <taxon>Bacteria</taxon>
        <taxon>Bacillati</taxon>
        <taxon>Actinomycetota</taxon>
        <taxon>Actinomycetes</taxon>
        <taxon>Bifidobacteriales</taxon>
        <taxon>Bifidobacteriaceae</taxon>
        <taxon>Bifidobacterium</taxon>
    </lineage>
</organism>
<keyword evidence="2" id="KW-1133">Transmembrane helix</keyword>
<dbReference type="EMBL" id="SHST01000039">
    <property type="protein sequence ID" value="TCF37072.1"/>
    <property type="molecule type" value="Genomic_DNA"/>
</dbReference>
<feature type="transmembrane region" description="Helical" evidence="2">
    <location>
        <begin position="126"/>
        <end position="148"/>
    </location>
</feature>
<evidence type="ECO:0000256" key="1">
    <source>
        <dbReference type="SAM" id="MobiDB-lite"/>
    </source>
</evidence>
<protein>
    <recommendedName>
        <fullName evidence="5">Molecular chaperone</fullName>
    </recommendedName>
</protein>
<evidence type="ECO:0008006" key="5">
    <source>
        <dbReference type="Google" id="ProtNLM"/>
    </source>
</evidence>
<feature type="compositionally biased region" description="Basic and acidic residues" evidence="1">
    <location>
        <begin position="320"/>
        <end position="343"/>
    </location>
</feature>
<evidence type="ECO:0000313" key="3">
    <source>
        <dbReference type="EMBL" id="TCF37072.1"/>
    </source>
</evidence>
<evidence type="ECO:0000256" key="2">
    <source>
        <dbReference type="SAM" id="Phobius"/>
    </source>
</evidence>
<dbReference type="Proteomes" id="UP000294241">
    <property type="component" value="Unassembled WGS sequence"/>
</dbReference>
<reference evidence="3 4" key="1">
    <citation type="journal article" date="2018" name="Sci. Rep.">
        <title>Genomic diversity and distribution of Bifidobacterium longum subsp. longum across the human lifespan.</title>
        <authorList>
            <person name="Odamaki T."/>
            <person name="Bottacini F."/>
            <person name="Kato K."/>
            <person name="Mitsuyama E."/>
            <person name="Yoshida K."/>
            <person name="Horigome A."/>
            <person name="Xiao J.Z."/>
            <person name="van Sinderen D."/>
        </authorList>
    </citation>
    <scope>NUCLEOTIDE SEQUENCE [LARGE SCALE GENOMIC DNA]</scope>
    <source>
        <strain evidence="3 4">MCC10100</strain>
    </source>
</reference>
<sequence>MTMPDLFEQLDSPAENGDDWIRRLLSEPDETPSPTPAAGDDGTDTGHEPDLPQEEERIVPPQASGPGAGGDVTAPPPSGAHAIPLPASDDTSPSDDLDDMHQDAIPGFGTDMDADEPARSVHAGRIVLTVLAVVAAVALVGVIAAGAVTASARHGAEQAQAVLRETNTIATRFAKAHKASDLADAKAWSRLDARISDNARILDEPAARLSIRDAGSLKNRAGKANKDTNTLVSAAKRALAIKQEADARESLAKAVGEATKLRDGAKRDDDTGTAIDDLTTILERAAEPGKDVTVKELEDLVSRVEQARKTLEQAIATQAEHAKAKRAAEEKAARERQERERQSEQQTVPDPTPPQQQQQWIPQYQSGQSGQSGGTGSQPGNGWSVPSPSDGNGLPGNGWSVPSPSDGNGLPGNDPGL</sequence>
<accession>A0A4R0UMQ2</accession>
<feature type="compositionally biased region" description="Gly residues" evidence="1">
    <location>
        <begin position="370"/>
        <end position="379"/>
    </location>
</feature>
<feature type="region of interest" description="Disordered" evidence="1">
    <location>
        <begin position="317"/>
        <end position="417"/>
    </location>
</feature>
<proteinExistence type="predicted"/>
<gene>
    <name evidence="3" type="ORF">MCC10100_2046</name>
</gene>
<evidence type="ECO:0000313" key="4">
    <source>
        <dbReference type="Proteomes" id="UP000294241"/>
    </source>
</evidence>
<keyword evidence="2" id="KW-0472">Membrane</keyword>
<dbReference type="AlphaFoldDB" id="A0A4R0UMQ2"/>
<keyword evidence="2" id="KW-0812">Transmembrane</keyword>
<name>A0A4R0UMQ2_BIFLL</name>